<accession>A0ABP8Z056</accession>
<dbReference type="PANTHER" id="PTHR10434">
    <property type="entry name" value="1-ACYL-SN-GLYCEROL-3-PHOSPHATE ACYLTRANSFERASE"/>
    <property type="match status" value="1"/>
</dbReference>
<dbReference type="Proteomes" id="UP001500822">
    <property type="component" value="Unassembled WGS sequence"/>
</dbReference>
<feature type="compositionally biased region" description="Basic and acidic residues" evidence="3">
    <location>
        <begin position="250"/>
        <end position="259"/>
    </location>
</feature>
<dbReference type="RefSeq" id="WP_246993359.1">
    <property type="nucleotide sequence ID" value="NZ_BAABIE010000003.1"/>
</dbReference>
<comment type="caution">
    <text evidence="5">The sequence shown here is derived from an EMBL/GenBank/DDBJ whole genome shotgun (WGS) entry which is preliminary data.</text>
</comment>
<dbReference type="PANTHER" id="PTHR10434:SF55">
    <property type="entry name" value="POSSIBLE ACYLTRANSFERASE"/>
    <property type="match status" value="1"/>
</dbReference>
<feature type="domain" description="Phospholipid/glycerol acyltransferase" evidence="4">
    <location>
        <begin position="37"/>
        <end position="151"/>
    </location>
</feature>
<dbReference type="CDD" id="cd07989">
    <property type="entry name" value="LPLAT_AGPAT-like"/>
    <property type="match status" value="1"/>
</dbReference>
<protein>
    <submittedName>
        <fullName evidence="5">Lysophospholipid acyltransferase family protein</fullName>
    </submittedName>
</protein>
<keyword evidence="6" id="KW-1185">Reference proteome</keyword>
<keyword evidence="1" id="KW-0808">Transferase</keyword>
<evidence type="ECO:0000256" key="1">
    <source>
        <dbReference type="ARBA" id="ARBA00022679"/>
    </source>
</evidence>
<evidence type="ECO:0000259" key="4">
    <source>
        <dbReference type="SMART" id="SM00563"/>
    </source>
</evidence>
<evidence type="ECO:0000256" key="3">
    <source>
        <dbReference type="SAM" id="MobiDB-lite"/>
    </source>
</evidence>
<gene>
    <name evidence="5" type="ORF">GCM10023217_09350</name>
</gene>
<dbReference type="Pfam" id="PF01553">
    <property type="entry name" value="Acyltransferase"/>
    <property type="match status" value="1"/>
</dbReference>
<sequence>MEPVYRTLELTAEALVRAQGMRREYFGLANIPATGGFVLALNHNSYTDFLAPALGLKRAGRRGRFMVKSELNDVPVMRFLVAHTQSVPVDRSAGGAAYHAAVDSLRAGNVVVVYPESTISRSFELKEFKSGAVRMAAEAGVPVLPAAHWGAQRQWSKGTRRRIGFARIPVHVRFGTPLEYPADVDVDAATGHLRELMAALLSAVQEEYPEAPTGADWLPARLGGSAPTPGAALTIEEAEAAEKARRRAAKAAEDERKRR</sequence>
<dbReference type="SUPFAM" id="SSF69593">
    <property type="entry name" value="Glycerol-3-phosphate (1)-acyltransferase"/>
    <property type="match status" value="1"/>
</dbReference>
<name>A0ABP8Z056_9ACTN</name>
<proteinExistence type="predicted"/>
<keyword evidence="2 5" id="KW-0012">Acyltransferase</keyword>
<evidence type="ECO:0000313" key="6">
    <source>
        <dbReference type="Proteomes" id="UP001500822"/>
    </source>
</evidence>
<reference evidence="6" key="1">
    <citation type="journal article" date="2019" name="Int. J. Syst. Evol. Microbiol.">
        <title>The Global Catalogue of Microorganisms (GCM) 10K type strain sequencing project: providing services to taxonomists for standard genome sequencing and annotation.</title>
        <authorList>
            <consortium name="The Broad Institute Genomics Platform"/>
            <consortium name="The Broad Institute Genome Sequencing Center for Infectious Disease"/>
            <person name="Wu L."/>
            <person name="Ma J."/>
        </authorList>
    </citation>
    <scope>NUCLEOTIDE SEQUENCE [LARGE SCALE GENOMIC DNA]</scope>
    <source>
        <strain evidence="6">JCM 18077</strain>
    </source>
</reference>
<feature type="region of interest" description="Disordered" evidence="3">
    <location>
        <begin position="240"/>
        <end position="259"/>
    </location>
</feature>
<dbReference type="InterPro" id="IPR002123">
    <property type="entry name" value="Plipid/glycerol_acylTrfase"/>
</dbReference>
<evidence type="ECO:0000256" key="2">
    <source>
        <dbReference type="ARBA" id="ARBA00023315"/>
    </source>
</evidence>
<dbReference type="SMART" id="SM00563">
    <property type="entry name" value="PlsC"/>
    <property type="match status" value="1"/>
</dbReference>
<evidence type="ECO:0000313" key="5">
    <source>
        <dbReference type="EMBL" id="GAA4742910.1"/>
    </source>
</evidence>
<organism evidence="5 6">
    <name type="scientific">Gordonia alkaliphila</name>
    <dbReference type="NCBI Taxonomy" id="1053547"/>
    <lineage>
        <taxon>Bacteria</taxon>
        <taxon>Bacillati</taxon>
        <taxon>Actinomycetota</taxon>
        <taxon>Actinomycetes</taxon>
        <taxon>Mycobacteriales</taxon>
        <taxon>Gordoniaceae</taxon>
        <taxon>Gordonia</taxon>
    </lineage>
</organism>
<dbReference type="EMBL" id="BAABIE010000003">
    <property type="protein sequence ID" value="GAA4742910.1"/>
    <property type="molecule type" value="Genomic_DNA"/>
</dbReference>
<dbReference type="GO" id="GO:0016746">
    <property type="term" value="F:acyltransferase activity"/>
    <property type="evidence" value="ECO:0007669"/>
    <property type="project" value="UniProtKB-KW"/>
</dbReference>